<dbReference type="RefSeq" id="WP_070047886.1">
    <property type="nucleotide sequence ID" value="NZ_CBCSDO010000001.1"/>
</dbReference>
<dbReference type="Gene3D" id="2.60.40.3440">
    <property type="match status" value="1"/>
</dbReference>
<comment type="caution">
    <text evidence="2">The sequence shown here is derived from an EMBL/GenBank/DDBJ whole genome shotgun (WGS) entry which is preliminary data.</text>
</comment>
<evidence type="ECO:0000313" key="2">
    <source>
        <dbReference type="EMBL" id="OEY68320.1"/>
    </source>
</evidence>
<keyword evidence="3" id="KW-1185">Reference proteome</keyword>
<dbReference type="PROSITE" id="PS51257">
    <property type="entry name" value="PROKAR_LIPOPROTEIN"/>
    <property type="match status" value="1"/>
</dbReference>
<accession>A0A1E7Q2H9</accession>
<gene>
    <name evidence="2" type="ORF">BI198_01120</name>
</gene>
<reference evidence="3" key="1">
    <citation type="submission" date="2016-09" db="EMBL/GenBank/DDBJ databases">
        <authorList>
            <person name="Wan X."/>
            <person name="Hou S."/>
        </authorList>
    </citation>
    <scope>NUCLEOTIDE SEQUENCE [LARGE SCALE GENOMIC DNA]</scope>
    <source>
        <strain evidence="3">KH87</strain>
    </source>
</reference>
<proteinExistence type="predicted"/>
<sequence>MFIIKSFNHKSRLLVVLSSLLVLTACNGSSDNEPKVNTAPSATSQSVTTSADTALMARLIGSDAEGDRLRFTANMPPQNGRVEIAADGAFTYTPNTEYVGTDSFTFTVSDGLLSATGTITVVINALQVSFRSLVRESYAQTAQSMPLAVNGREISQDVLDTAEFDDLVVSGTVANND</sequence>
<keyword evidence="1" id="KW-0732">Signal</keyword>
<feature type="signal peptide" evidence="1">
    <location>
        <begin position="1"/>
        <end position="28"/>
    </location>
</feature>
<dbReference type="AlphaFoldDB" id="A0A1E7Q2H9"/>
<organism evidence="2 3">
    <name type="scientific">Rheinheimera salexigens</name>
    <dbReference type="NCBI Taxonomy" id="1628148"/>
    <lineage>
        <taxon>Bacteria</taxon>
        <taxon>Pseudomonadati</taxon>
        <taxon>Pseudomonadota</taxon>
        <taxon>Gammaproteobacteria</taxon>
        <taxon>Chromatiales</taxon>
        <taxon>Chromatiaceae</taxon>
        <taxon>Rheinheimera</taxon>
    </lineage>
</organism>
<feature type="chain" id="PRO_5009200269" description="Cadherin-like domain-containing protein" evidence="1">
    <location>
        <begin position="29"/>
        <end position="177"/>
    </location>
</feature>
<dbReference type="STRING" id="1628148.BI198_01120"/>
<dbReference type="OrthoDB" id="5769598at2"/>
<dbReference type="Pfam" id="PF17963">
    <property type="entry name" value="Big_9"/>
    <property type="match status" value="1"/>
</dbReference>
<evidence type="ECO:0000256" key="1">
    <source>
        <dbReference type="SAM" id="SignalP"/>
    </source>
</evidence>
<evidence type="ECO:0000313" key="3">
    <source>
        <dbReference type="Proteomes" id="UP000242258"/>
    </source>
</evidence>
<protein>
    <recommendedName>
        <fullName evidence="4">Cadherin-like domain-containing protein</fullName>
    </recommendedName>
</protein>
<evidence type="ECO:0008006" key="4">
    <source>
        <dbReference type="Google" id="ProtNLM"/>
    </source>
</evidence>
<name>A0A1E7Q2H9_9GAMM</name>
<dbReference type="Proteomes" id="UP000242258">
    <property type="component" value="Unassembled WGS sequence"/>
</dbReference>
<dbReference type="EMBL" id="MKEK01000001">
    <property type="protein sequence ID" value="OEY68320.1"/>
    <property type="molecule type" value="Genomic_DNA"/>
</dbReference>